<accession>A0ACC4DUK8</accession>
<dbReference type="EMBL" id="JBGNUJ010000004">
    <property type="protein sequence ID" value="KAL3959787.1"/>
    <property type="molecule type" value="Genomic_DNA"/>
</dbReference>
<organism evidence="1 2">
    <name type="scientific">Purpureocillium lilacinum</name>
    <name type="common">Paecilomyces lilacinus</name>
    <dbReference type="NCBI Taxonomy" id="33203"/>
    <lineage>
        <taxon>Eukaryota</taxon>
        <taxon>Fungi</taxon>
        <taxon>Dikarya</taxon>
        <taxon>Ascomycota</taxon>
        <taxon>Pezizomycotina</taxon>
        <taxon>Sordariomycetes</taxon>
        <taxon>Hypocreomycetidae</taxon>
        <taxon>Hypocreales</taxon>
        <taxon>Ophiocordycipitaceae</taxon>
        <taxon>Purpureocillium</taxon>
    </lineage>
</organism>
<dbReference type="Proteomes" id="UP001638806">
    <property type="component" value="Unassembled WGS sequence"/>
</dbReference>
<keyword evidence="2" id="KW-1185">Reference proteome</keyword>
<proteinExistence type="predicted"/>
<evidence type="ECO:0000313" key="1">
    <source>
        <dbReference type="EMBL" id="KAL3959787.1"/>
    </source>
</evidence>
<protein>
    <submittedName>
        <fullName evidence="1">Uncharacterized protein</fullName>
    </submittedName>
</protein>
<gene>
    <name evidence="1" type="ORF">ACCO45_004904</name>
</gene>
<comment type="caution">
    <text evidence="1">The sequence shown here is derived from an EMBL/GenBank/DDBJ whole genome shotgun (WGS) entry which is preliminary data.</text>
</comment>
<name>A0ACC4DUK8_PURLI</name>
<evidence type="ECO:0000313" key="2">
    <source>
        <dbReference type="Proteomes" id="UP001638806"/>
    </source>
</evidence>
<reference evidence="1" key="1">
    <citation type="submission" date="2024-12" db="EMBL/GenBank/DDBJ databases">
        <title>Comparative genomics and development of molecular markers within Purpureocillium lilacinum and among Purpureocillium species.</title>
        <authorList>
            <person name="Yeh Z.-Y."/>
            <person name="Ni N.-T."/>
            <person name="Lo P.-H."/>
            <person name="Mushyakhwo K."/>
            <person name="Lin C.-F."/>
            <person name="Nai Y.-S."/>
        </authorList>
    </citation>
    <scope>NUCLEOTIDE SEQUENCE</scope>
    <source>
        <strain evidence="1">NCHU-NPUST-175</strain>
    </source>
</reference>
<sequence>MPPHGTAALCLQPSTVHPSVHPSPDITRQFSCPLRLLPPVLLFLKPSTLLRHPRSSRFAKRLSTGHSRRPATIESYRFVVEALPQHSFLSCPTALH</sequence>